<dbReference type="EMBL" id="JACGWK010000012">
    <property type="protein sequence ID" value="KAL0323580.1"/>
    <property type="molecule type" value="Genomic_DNA"/>
</dbReference>
<evidence type="ECO:0000259" key="2">
    <source>
        <dbReference type="Pfam" id="PF14244"/>
    </source>
</evidence>
<evidence type="ECO:0000313" key="3">
    <source>
        <dbReference type="EMBL" id="KAL0323580.1"/>
    </source>
</evidence>
<dbReference type="AlphaFoldDB" id="A0AAW2LWM0"/>
<organism evidence="3">
    <name type="scientific">Sesamum angustifolium</name>
    <dbReference type="NCBI Taxonomy" id="2727405"/>
    <lineage>
        <taxon>Eukaryota</taxon>
        <taxon>Viridiplantae</taxon>
        <taxon>Streptophyta</taxon>
        <taxon>Embryophyta</taxon>
        <taxon>Tracheophyta</taxon>
        <taxon>Spermatophyta</taxon>
        <taxon>Magnoliopsida</taxon>
        <taxon>eudicotyledons</taxon>
        <taxon>Gunneridae</taxon>
        <taxon>Pentapetalae</taxon>
        <taxon>asterids</taxon>
        <taxon>lamiids</taxon>
        <taxon>Lamiales</taxon>
        <taxon>Pedaliaceae</taxon>
        <taxon>Sesamum</taxon>
    </lineage>
</organism>
<sequence>MTEADKKISKQATEESENVRMQASENPSMMLVSTHLDGRNYLSWSRSIKLALEAKMKLGFINGKMIKPKENSEEYEPWIKNDCLVTSWILNSISKEIVEAFLYTTSAQELWEDMVKATGQ</sequence>
<comment type="caution">
    <text evidence="3">The sequence shown here is derived from an EMBL/GenBank/DDBJ whole genome shotgun (WGS) entry which is preliminary data.</text>
</comment>
<dbReference type="PANTHER" id="PTHR37610">
    <property type="entry name" value="CCHC-TYPE DOMAIN-CONTAINING PROTEIN"/>
    <property type="match status" value="1"/>
</dbReference>
<dbReference type="InterPro" id="IPR029472">
    <property type="entry name" value="Copia-like_N"/>
</dbReference>
<protein>
    <recommendedName>
        <fullName evidence="2">Retrotransposon Copia-like N-terminal domain-containing protein</fullName>
    </recommendedName>
</protein>
<dbReference type="Pfam" id="PF14244">
    <property type="entry name" value="Retrotran_gag_3"/>
    <property type="match status" value="1"/>
</dbReference>
<proteinExistence type="predicted"/>
<reference evidence="3" key="1">
    <citation type="submission" date="2020-06" db="EMBL/GenBank/DDBJ databases">
        <authorList>
            <person name="Li T."/>
            <person name="Hu X."/>
            <person name="Zhang T."/>
            <person name="Song X."/>
            <person name="Zhang H."/>
            <person name="Dai N."/>
            <person name="Sheng W."/>
            <person name="Hou X."/>
            <person name="Wei L."/>
        </authorList>
    </citation>
    <scope>NUCLEOTIDE SEQUENCE</scope>
    <source>
        <strain evidence="3">G01</strain>
        <tissue evidence="3">Leaf</tissue>
    </source>
</reference>
<feature type="domain" description="Retrotransposon Copia-like N-terminal" evidence="2">
    <location>
        <begin position="23"/>
        <end position="69"/>
    </location>
</feature>
<dbReference type="PANTHER" id="PTHR37610:SF40">
    <property type="entry name" value="OS01G0909600 PROTEIN"/>
    <property type="match status" value="1"/>
</dbReference>
<gene>
    <name evidence="3" type="ORF">Sangu_1977300</name>
</gene>
<feature type="region of interest" description="Disordered" evidence="1">
    <location>
        <begin position="1"/>
        <end position="26"/>
    </location>
</feature>
<reference evidence="3" key="2">
    <citation type="journal article" date="2024" name="Plant">
        <title>Genomic evolution and insights into agronomic trait innovations of Sesamum species.</title>
        <authorList>
            <person name="Miao H."/>
            <person name="Wang L."/>
            <person name="Qu L."/>
            <person name="Liu H."/>
            <person name="Sun Y."/>
            <person name="Le M."/>
            <person name="Wang Q."/>
            <person name="Wei S."/>
            <person name="Zheng Y."/>
            <person name="Lin W."/>
            <person name="Duan Y."/>
            <person name="Cao H."/>
            <person name="Xiong S."/>
            <person name="Wang X."/>
            <person name="Wei L."/>
            <person name="Li C."/>
            <person name="Ma Q."/>
            <person name="Ju M."/>
            <person name="Zhao R."/>
            <person name="Li G."/>
            <person name="Mu C."/>
            <person name="Tian Q."/>
            <person name="Mei H."/>
            <person name="Zhang T."/>
            <person name="Gao T."/>
            <person name="Zhang H."/>
        </authorList>
    </citation>
    <scope>NUCLEOTIDE SEQUENCE</scope>
    <source>
        <strain evidence="3">G01</strain>
    </source>
</reference>
<evidence type="ECO:0000256" key="1">
    <source>
        <dbReference type="SAM" id="MobiDB-lite"/>
    </source>
</evidence>
<name>A0AAW2LWM0_9LAMI</name>
<accession>A0AAW2LWM0</accession>